<evidence type="ECO:0000259" key="4">
    <source>
        <dbReference type="PROSITE" id="PS51464"/>
    </source>
</evidence>
<dbReference type="NCBIfam" id="TIGR00274">
    <property type="entry name" value="N-acetylmuramic acid 6-phosphate etherase"/>
    <property type="match status" value="1"/>
</dbReference>
<keyword evidence="6" id="KW-1185">Reference proteome</keyword>
<dbReference type="Gene3D" id="1.10.8.1080">
    <property type="match status" value="1"/>
</dbReference>
<dbReference type="PROSITE" id="PS51464">
    <property type="entry name" value="SIS"/>
    <property type="match status" value="1"/>
</dbReference>
<evidence type="ECO:0000313" key="6">
    <source>
        <dbReference type="Proteomes" id="UP000537260"/>
    </source>
</evidence>
<comment type="caution">
    <text evidence="5">The sequence shown here is derived from an EMBL/GenBank/DDBJ whole genome shotgun (WGS) entry which is preliminary data.</text>
</comment>
<evidence type="ECO:0000256" key="2">
    <source>
        <dbReference type="ARBA" id="ARBA00023277"/>
    </source>
</evidence>
<accession>A0A7Z0EAY6</accession>
<comment type="function">
    <text evidence="3">Specifically catalyzes the cleavage of the D-lactyl ether substituent of MurNAc 6-phosphate, producing GlcNAc 6-phosphate and D-lactate.</text>
</comment>
<dbReference type="CDD" id="cd05007">
    <property type="entry name" value="SIS_Etherase"/>
    <property type="match status" value="1"/>
</dbReference>
<dbReference type="GO" id="GO:0009254">
    <property type="term" value="P:peptidoglycan turnover"/>
    <property type="evidence" value="ECO:0007669"/>
    <property type="project" value="TreeGrafter"/>
</dbReference>
<name>A0A7Z0EAY6_9MICO</name>
<dbReference type="NCBIfam" id="NF003915">
    <property type="entry name" value="PRK05441.1"/>
    <property type="match status" value="1"/>
</dbReference>
<dbReference type="EC" id="4.2.1.126" evidence="3"/>
<comment type="similarity">
    <text evidence="3">Belongs to the GCKR-like family. MurNAc-6-P etherase subfamily.</text>
</comment>
<feature type="active site" evidence="3">
    <location>
        <position position="133"/>
    </location>
</feature>
<dbReference type="Proteomes" id="UP000537260">
    <property type="component" value="Unassembled WGS sequence"/>
</dbReference>
<dbReference type="FunFam" id="3.40.50.10490:FF:000014">
    <property type="entry name" value="N-acetylmuramic acid 6-phosphate etherase"/>
    <property type="match status" value="1"/>
</dbReference>
<dbReference type="SUPFAM" id="SSF53697">
    <property type="entry name" value="SIS domain"/>
    <property type="match status" value="1"/>
</dbReference>
<evidence type="ECO:0000313" key="5">
    <source>
        <dbReference type="EMBL" id="NYJ18318.1"/>
    </source>
</evidence>
<dbReference type="NCBIfam" id="NF009222">
    <property type="entry name" value="PRK12570.1"/>
    <property type="match status" value="1"/>
</dbReference>
<keyword evidence="1 3" id="KW-0456">Lyase</keyword>
<dbReference type="PANTHER" id="PTHR10088">
    <property type="entry name" value="GLUCOKINASE REGULATORY PROTEIN"/>
    <property type="match status" value="1"/>
</dbReference>
<dbReference type="GO" id="GO:0016835">
    <property type="term" value="F:carbon-oxygen lyase activity"/>
    <property type="evidence" value="ECO:0007669"/>
    <property type="project" value="UniProtKB-UniRule"/>
</dbReference>
<dbReference type="HAMAP" id="MF_00068">
    <property type="entry name" value="MurQ"/>
    <property type="match status" value="1"/>
</dbReference>
<evidence type="ECO:0000256" key="3">
    <source>
        <dbReference type="HAMAP-Rule" id="MF_00068"/>
    </source>
</evidence>
<dbReference type="InterPro" id="IPR040190">
    <property type="entry name" value="MURQ/GCKR"/>
</dbReference>
<dbReference type="InterPro" id="IPR005486">
    <property type="entry name" value="Glucokinase_regulatory_CS"/>
</dbReference>
<feature type="domain" description="SIS" evidence="4">
    <location>
        <begin position="74"/>
        <end position="237"/>
    </location>
</feature>
<dbReference type="PROSITE" id="PS01272">
    <property type="entry name" value="GCKR"/>
    <property type="match status" value="1"/>
</dbReference>
<evidence type="ECO:0000256" key="1">
    <source>
        <dbReference type="ARBA" id="ARBA00023239"/>
    </source>
</evidence>
<organism evidence="5 6">
    <name type="scientific">Glaciibacter psychrotolerans</name>
    <dbReference type="NCBI Taxonomy" id="670054"/>
    <lineage>
        <taxon>Bacteria</taxon>
        <taxon>Bacillati</taxon>
        <taxon>Actinomycetota</taxon>
        <taxon>Actinomycetes</taxon>
        <taxon>Micrococcales</taxon>
        <taxon>Microbacteriaceae</taxon>
        <taxon>Glaciibacter</taxon>
    </lineage>
</organism>
<dbReference type="Gene3D" id="3.40.50.10490">
    <property type="entry name" value="Glucose-6-phosphate isomerase like protein, domain 1"/>
    <property type="match status" value="1"/>
</dbReference>
<dbReference type="InterPro" id="IPR001347">
    <property type="entry name" value="SIS_dom"/>
</dbReference>
<feature type="active site" description="Proton donor" evidence="3">
    <location>
        <position position="102"/>
    </location>
</feature>
<dbReference type="Pfam" id="PF22645">
    <property type="entry name" value="GKRP_SIS_N"/>
    <property type="match status" value="1"/>
</dbReference>
<dbReference type="EMBL" id="JACCFM010000001">
    <property type="protein sequence ID" value="NYJ18318.1"/>
    <property type="molecule type" value="Genomic_DNA"/>
</dbReference>
<comment type="pathway">
    <text evidence="3">Amino-sugar metabolism; N-acetylmuramate degradation.</text>
</comment>
<dbReference type="AlphaFoldDB" id="A0A7Z0EAY6"/>
<dbReference type="RefSeq" id="WP_179577246.1">
    <property type="nucleotide sequence ID" value="NZ_JACCFM010000001.1"/>
</dbReference>
<sequence>MAQVPLEPHATPNTDDSLRHTLTQLATETTGADRPDLDLLPSLALVQQMNHDDAQVPVAVAKQAPQIAAAIDGIVERMRRGGRLFYLGAGTPGRLGILDASECPPTFGIDPGLVIGLIAGGTAAIQSAVEDAEDDAEAAPATLADHALTAADTVVGISASGRTPYVIGGLRYAASIGALTISIASNPDSPIAALADIPIDVVVGPEFISGSTRLKSGTAQKLVLNMLSTITMIKLGKTYHGMMVDLRATNQKLKQRSQLTVMHATGVDAEAARQALDAANDSVKTAIFMIITGLGRDLASAALDAADGILRVALLAAPAPSKETHPTR</sequence>
<dbReference type="GO" id="GO:0097367">
    <property type="term" value="F:carbohydrate derivative binding"/>
    <property type="evidence" value="ECO:0007669"/>
    <property type="project" value="InterPro"/>
</dbReference>
<dbReference type="UniPathway" id="UPA00342"/>
<dbReference type="PANTHER" id="PTHR10088:SF4">
    <property type="entry name" value="GLUCOKINASE REGULATORY PROTEIN"/>
    <property type="match status" value="1"/>
</dbReference>
<dbReference type="InterPro" id="IPR005488">
    <property type="entry name" value="Etherase_MurQ"/>
</dbReference>
<gene>
    <name evidence="3" type="primary">murQ</name>
    <name evidence="5" type="ORF">HNR05_000109</name>
</gene>
<protein>
    <recommendedName>
        <fullName evidence="3">N-acetylmuramic acid 6-phosphate etherase</fullName>
        <shortName evidence="3">MurNAc-6-P etherase</shortName>
        <ecNumber evidence="3">4.2.1.126</ecNumber>
    </recommendedName>
    <alternativeName>
        <fullName evidence="3">N-acetylmuramic acid 6-phosphate hydrolase</fullName>
    </alternativeName>
    <alternativeName>
        <fullName evidence="3">N-acetylmuramic acid 6-phosphate lyase</fullName>
    </alternativeName>
</protein>
<dbReference type="GO" id="GO:0046348">
    <property type="term" value="P:amino sugar catabolic process"/>
    <property type="evidence" value="ECO:0007669"/>
    <property type="project" value="InterPro"/>
</dbReference>
<proteinExistence type="inferred from homology"/>
<dbReference type="GO" id="GO:0016803">
    <property type="term" value="F:ether hydrolase activity"/>
    <property type="evidence" value="ECO:0007669"/>
    <property type="project" value="TreeGrafter"/>
</dbReference>
<dbReference type="GO" id="GO:0097173">
    <property type="term" value="P:N-acetylmuramic acid catabolic process"/>
    <property type="evidence" value="ECO:0007669"/>
    <property type="project" value="UniProtKB-UniPathway"/>
</dbReference>
<reference evidence="5 6" key="1">
    <citation type="submission" date="2020-07" db="EMBL/GenBank/DDBJ databases">
        <title>Sequencing the genomes of 1000 actinobacteria strains.</title>
        <authorList>
            <person name="Klenk H.-P."/>
        </authorList>
    </citation>
    <scope>NUCLEOTIDE SEQUENCE [LARGE SCALE GENOMIC DNA]</scope>
    <source>
        <strain evidence="5 6">LI1</strain>
    </source>
</reference>
<comment type="miscellaneous">
    <text evidence="3">A lyase-type mechanism (elimination/hydration) is suggested for the cleavage of the lactyl ether bond of MurNAc 6-phosphate, with the formation of an alpha,beta-unsaturated aldehyde intermediate with (E)-stereochemistry, followed by the syn addition of water to give product.</text>
</comment>
<dbReference type="InterPro" id="IPR046348">
    <property type="entry name" value="SIS_dom_sf"/>
</dbReference>
<keyword evidence="2 3" id="KW-0119">Carbohydrate metabolism</keyword>
<comment type="catalytic activity">
    <reaction evidence="3">
        <text>N-acetyl-D-muramate 6-phosphate + H2O = N-acetyl-D-glucosamine 6-phosphate + (R)-lactate</text>
        <dbReference type="Rhea" id="RHEA:26410"/>
        <dbReference type="ChEBI" id="CHEBI:15377"/>
        <dbReference type="ChEBI" id="CHEBI:16004"/>
        <dbReference type="ChEBI" id="CHEBI:57513"/>
        <dbReference type="ChEBI" id="CHEBI:58722"/>
        <dbReference type="EC" id="4.2.1.126"/>
    </reaction>
</comment>
<comment type="subunit">
    <text evidence="3">Homodimer.</text>
</comment>